<keyword evidence="2" id="KW-1185">Reference proteome</keyword>
<organism evidence="1 2">
    <name type="scientific">Violaceomyces palustris</name>
    <dbReference type="NCBI Taxonomy" id="1673888"/>
    <lineage>
        <taxon>Eukaryota</taxon>
        <taxon>Fungi</taxon>
        <taxon>Dikarya</taxon>
        <taxon>Basidiomycota</taxon>
        <taxon>Ustilaginomycotina</taxon>
        <taxon>Ustilaginomycetes</taxon>
        <taxon>Violaceomycetales</taxon>
        <taxon>Violaceomycetaceae</taxon>
        <taxon>Violaceomyces</taxon>
    </lineage>
</organism>
<proteinExistence type="predicted"/>
<gene>
    <name evidence="1" type="ORF">IE53DRAFT_383759</name>
</gene>
<evidence type="ECO:0000313" key="1">
    <source>
        <dbReference type="EMBL" id="PWN53718.1"/>
    </source>
</evidence>
<protein>
    <submittedName>
        <fullName evidence="1">Uncharacterized protein</fullName>
    </submittedName>
</protein>
<evidence type="ECO:0000313" key="2">
    <source>
        <dbReference type="Proteomes" id="UP000245626"/>
    </source>
</evidence>
<sequence>MRLSFQINDLSLSLSLSSSNTTASEEEGEEVHDYDYDHNHDERKKLRSNPLATTQAPHPLLQSIDYSNSTSFIASYVCTDSSRGFGNIGLDRPPPFSPLISLLRTSFLALASSSLREKQNLAMSMCTTLFPFAPISSLGHLSEGFTFLFPSSFYLRQSTT</sequence>
<accession>A0ACD0P6K8</accession>
<name>A0ACD0P6K8_9BASI</name>
<dbReference type="Proteomes" id="UP000245626">
    <property type="component" value="Unassembled WGS sequence"/>
</dbReference>
<reference evidence="1 2" key="1">
    <citation type="journal article" date="2018" name="Mol. Biol. Evol.">
        <title>Broad Genomic Sampling Reveals a Smut Pathogenic Ancestry of the Fungal Clade Ustilaginomycotina.</title>
        <authorList>
            <person name="Kijpornyongpan T."/>
            <person name="Mondo S.J."/>
            <person name="Barry K."/>
            <person name="Sandor L."/>
            <person name="Lee J."/>
            <person name="Lipzen A."/>
            <person name="Pangilinan J."/>
            <person name="LaButti K."/>
            <person name="Hainaut M."/>
            <person name="Henrissat B."/>
            <person name="Grigoriev I.V."/>
            <person name="Spatafora J.W."/>
            <person name="Aime M.C."/>
        </authorList>
    </citation>
    <scope>NUCLEOTIDE SEQUENCE [LARGE SCALE GENOMIC DNA]</scope>
    <source>
        <strain evidence="1 2">SA 807</strain>
    </source>
</reference>
<dbReference type="EMBL" id="KZ819712">
    <property type="protein sequence ID" value="PWN53718.1"/>
    <property type="molecule type" value="Genomic_DNA"/>
</dbReference>